<evidence type="ECO:0000313" key="2">
    <source>
        <dbReference type="EMBL" id="AAM06610.1"/>
    </source>
</evidence>
<dbReference type="Proteomes" id="UP000002487">
    <property type="component" value="Chromosome"/>
</dbReference>
<dbReference type="AlphaFoldDB" id="Q8TL04"/>
<gene>
    <name evidence="2" type="ordered locus">MA_3239</name>
</gene>
<dbReference type="GeneID" id="1475132"/>
<name>Q8TL04_METAC</name>
<dbReference type="KEGG" id="mac:MA_3239"/>
<sequence length="137" mass="15897">MDLTVQEMDLLVGSVFLLIVLAIFLHFYKIRMLSHSLKLCNWICGMAISSDSPWVKMLVLHLVFLIRVLMYLAIISLEQVDKLTTWTLFRHYISGSSFVLSEYIYALLHSSEEVEKCIYSLNSLNPSVSKKEQHLRK</sequence>
<dbReference type="HOGENOM" id="CLU_153627_0_0_2"/>
<feature type="transmembrane region" description="Helical" evidence="1">
    <location>
        <begin position="12"/>
        <end position="28"/>
    </location>
</feature>
<dbReference type="EnsemblBacteria" id="AAM06610">
    <property type="protein sequence ID" value="AAM06610"/>
    <property type="gene ID" value="MA_3239"/>
</dbReference>
<protein>
    <submittedName>
        <fullName evidence="2">Uncharacterized protein</fullName>
    </submittedName>
</protein>
<proteinExistence type="predicted"/>
<dbReference type="InParanoid" id="Q8TL04"/>
<keyword evidence="1" id="KW-1133">Transmembrane helix</keyword>
<reference evidence="2 3" key="1">
    <citation type="journal article" date="2002" name="Genome Res.">
        <title>The genome of Methanosarcina acetivorans reveals extensive metabolic and physiological diversity.</title>
        <authorList>
            <person name="Galagan J.E."/>
            <person name="Nusbaum C."/>
            <person name="Roy A."/>
            <person name="Endrizzi M.G."/>
            <person name="Macdonald P."/>
            <person name="FitzHugh W."/>
            <person name="Calvo S."/>
            <person name="Engels R."/>
            <person name="Smirnov S."/>
            <person name="Atnoor D."/>
            <person name="Brown A."/>
            <person name="Allen N."/>
            <person name="Naylor J."/>
            <person name="Stange-Thomann N."/>
            <person name="DeArellano K."/>
            <person name="Johnson R."/>
            <person name="Linton L."/>
            <person name="McEwan P."/>
            <person name="McKernan K."/>
            <person name="Talamas J."/>
            <person name="Tirrell A."/>
            <person name="Ye W."/>
            <person name="Zimmer A."/>
            <person name="Barber R.D."/>
            <person name="Cann I."/>
            <person name="Graham D.E."/>
            <person name="Grahame D.A."/>
            <person name="Guss A."/>
            <person name="Hedderich R."/>
            <person name="Ingram-Smith C."/>
            <person name="Kuettner C.H."/>
            <person name="Krzycki J.A."/>
            <person name="Leigh J.A."/>
            <person name="Li W."/>
            <person name="Liu J."/>
            <person name="Mukhopadhyay B."/>
            <person name="Reeve J.N."/>
            <person name="Smith K."/>
            <person name="Springer T.A."/>
            <person name="Umayam L.A."/>
            <person name="White O."/>
            <person name="White R.H."/>
            <person name="de Macario E.C."/>
            <person name="Ferry J.G."/>
            <person name="Jarrell K.F."/>
            <person name="Jing H."/>
            <person name="Macario A.J.L."/>
            <person name="Paulsen I."/>
            <person name="Pritchett M."/>
            <person name="Sowers K.R."/>
            <person name="Swanson R.V."/>
            <person name="Zinder S.H."/>
            <person name="Lander E."/>
            <person name="Metcalf W.W."/>
            <person name="Birren B."/>
        </authorList>
    </citation>
    <scope>NUCLEOTIDE SEQUENCE [LARGE SCALE GENOMIC DNA]</scope>
    <source>
        <strain evidence="3">ATCC 35395 / DSM 2834 / JCM 12185 / C2A</strain>
    </source>
</reference>
<dbReference type="RefSeq" id="WP_011023173.1">
    <property type="nucleotide sequence ID" value="NC_003552.1"/>
</dbReference>
<organism evidence="2 3">
    <name type="scientific">Methanosarcina acetivorans (strain ATCC 35395 / DSM 2834 / JCM 12185 / C2A)</name>
    <dbReference type="NCBI Taxonomy" id="188937"/>
    <lineage>
        <taxon>Archaea</taxon>
        <taxon>Methanobacteriati</taxon>
        <taxon>Methanobacteriota</taxon>
        <taxon>Stenosarchaea group</taxon>
        <taxon>Methanomicrobia</taxon>
        <taxon>Methanosarcinales</taxon>
        <taxon>Methanosarcinaceae</taxon>
        <taxon>Methanosarcina</taxon>
    </lineage>
</organism>
<feature type="transmembrane region" description="Helical" evidence="1">
    <location>
        <begin position="58"/>
        <end position="77"/>
    </location>
</feature>
<dbReference type="OrthoDB" id="136042at2157"/>
<keyword evidence="1" id="KW-0812">Transmembrane</keyword>
<keyword evidence="1" id="KW-0472">Membrane</keyword>
<evidence type="ECO:0000256" key="1">
    <source>
        <dbReference type="SAM" id="Phobius"/>
    </source>
</evidence>
<accession>Q8TL04</accession>
<evidence type="ECO:0000313" key="3">
    <source>
        <dbReference type="Proteomes" id="UP000002487"/>
    </source>
</evidence>
<keyword evidence="3" id="KW-1185">Reference proteome</keyword>
<dbReference type="EMBL" id="AE010299">
    <property type="protein sequence ID" value="AAM06610.1"/>
    <property type="molecule type" value="Genomic_DNA"/>
</dbReference>